<dbReference type="RefSeq" id="WP_010881628.1">
    <property type="nucleotide sequence ID" value="NC_010741.1"/>
</dbReference>
<sequence length="147" mass="16464">MRIYLRVVLPLSLALNSYGVLAFFWGERGVCAMRLLEREKKELVHHIQTLAERGRDLAAVVDALSFDEETIGAYARQLGYVRAGDVLVRPVNFTVAHMHTLDSGDARPLVAPACFSDTRCKVYALCVGFFVVLLQLLWGSARAYFKT</sequence>
<dbReference type="Pfam" id="PF04977">
    <property type="entry name" value="DivIC"/>
    <property type="match status" value="1"/>
</dbReference>
<keyword evidence="1" id="KW-0812">Transmembrane</keyword>
<organism evidence="2 3">
    <name type="scientific">Treponema pallidum subsp. pallidum (strain SS14)</name>
    <dbReference type="NCBI Taxonomy" id="455434"/>
    <lineage>
        <taxon>Bacteria</taxon>
        <taxon>Pseudomonadati</taxon>
        <taxon>Spirochaetota</taxon>
        <taxon>Spirochaetia</taxon>
        <taxon>Spirochaetales</taxon>
        <taxon>Treponemataceae</taxon>
        <taxon>Treponema</taxon>
    </lineage>
</organism>
<dbReference type="KEGG" id="tpp:TPASS_0181"/>
<feature type="transmembrane region" description="Helical" evidence="1">
    <location>
        <begin position="122"/>
        <end position="145"/>
    </location>
</feature>
<dbReference type="PATRIC" id="fig|455434.6.peg.184"/>
<evidence type="ECO:0008006" key="4">
    <source>
        <dbReference type="Google" id="ProtNLM"/>
    </source>
</evidence>
<evidence type="ECO:0000313" key="2">
    <source>
        <dbReference type="EMBL" id="ACD70607.1"/>
    </source>
</evidence>
<dbReference type="SMR" id="A0A0H3BHV2"/>
<dbReference type="AlphaFoldDB" id="A0A0H3BHV2"/>
<gene>
    <name evidence="2" type="ordered locus">TPASS_0181</name>
</gene>
<protein>
    <recommendedName>
        <fullName evidence="4">Septum formation initiator family protein</fullName>
    </recommendedName>
</protein>
<evidence type="ECO:0000256" key="1">
    <source>
        <dbReference type="SAM" id="Phobius"/>
    </source>
</evidence>
<keyword evidence="1" id="KW-0472">Membrane</keyword>
<accession>A0A0H3BHV2</accession>
<keyword evidence="1" id="KW-1133">Transmembrane helix</keyword>
<dbReference type="Proteomes" id="UP000001202">
    <property type="component" value="Chromosome"/>
</dbReference>
<dbReference type="InterPro" id="IPR007060">
    <property type="entry name" value="FtsL/DivIC"/>
</dbReference>
<dbReference type="GeneID" id="93875969"/>
<dbReference type="EMBL" id="CP000805">
    <property type="protein sequence ID" value="ACD70607.1"/>
    <property type="molecule type" value="Genomic_DNA"/>
</dbReference>
<name>A0A0H3BHV2_TREPS</name>
<proteinExistence type="predicted"/>
<reference evidence="2 3" key="1">
    <citation type="journal article" date="2008" name="BMC Microbiol.">
        <title>Complete genome sequence of Treponema pallidum ssp. pallidum strain SS14 determined with oligonucleotide arrays.</title>
        <authorList>
            <person name="Matejkova P."/>
            <person name="Strouhal M."/>
            <person name="Smajs D."/>
            <person name="Norris S.J."/>
            <person name="Palzkill T."/>
            <person name="Petrosino J.F."/>
            <person name="Sodergren E."/>
            <person name="Norton J.E."/>
            <person name="Singh J."/>
            <person name="Richmond T.A."/>
            <person name="Molla M.N."/>
            <person name="Albert T.J."/>
            <person name="Weinstock G.M."/>
        </authorList>
    </citation>
    <scope>NUCLEOTIDE SEQUENCE [LARGE SCALE GENOMIC DNA]</scope>
    <source>
        <strain evidence="2 3">SS14</strain>
    </source>
</reference>
<evidence type="ECO:0000313" key="3">
    <source>
        <dbReference type="Proteomes" id="UP000001202"/>
    </source>
</evidence>